<feature type="chain" id="PRO_5028856347" evidence="2">
    <location>
        <begin position="24"/>
        <end position="118"/>
    </location>
</feature>
<dbReference type="WBParaSite" id="Pan_g3305.t1">
    <property type="protein sequence ID" value="Pan_g3305.t1"/>
    <property type="gene ID" value="Pan_g3305"/>
</dbReference>
<evidence type="ECO:0000313" key="4">
    <source>
        <dbReference type="WBParaSite" id="Pan_g3305.t1"/>
    </source>
</evidence>
<keyword evidence="2" id="KW-0732">Signal</keyword>
<evidence type="ECO:0000256" key="1">
    <source>
        <dbReference type="SAM" id="MobiDB-lite"/>
    </source>
</evidence>
<proteinExistence type="predicted"/>
<organism evidence="3 4">
    <name type="scientific">Panagrellus redivivus</name>
    <name type="common">Microworm</name>
    <dbReference type="NCBI Taxonomy" id="6233"/>
    <lineage>
        <taxon>Eukaryota</taxon>
        <taxon>Metazoa</taxon>
        <taxon>Ecdysozoa</taxon>
        <taxon>Nematoda</taxon>
        <taxon>Chromadorea</taxon>
        <taxon>Rhabditida</taxon>
        <taxon>Tylenchina</taxon>
        <taxon>Panagrolaimomorpha</taxon>
        <taxon>Panagrolaimoidea</taxon>
        <taxon>Panagrolaimidae</taxon>
        <taxon>Panagrellus</taxon>
    </lineage>
</organism>
<sequence>MARLYAVLLAITVIAIFYVPTTAYVCCKDESCSNNANCKKPGEVCQGAPPLGCAVPTTDLKPDCKTDEVCFCNTDKCNQKPPPPPTPRAPPASKPSSSQSFALPVVTAALAAIMLFVL</sequence>
<feature type="signal peptide" evidence="2">
    <location>
        <begin position="1"/>
        <end position="23"/>
    </location>
</feature>
<feature type="compositionally biased region" description="Pro residues" evidence="1">
    <location>
        <begin position="80"/>
        <end position="93"/>
    </location>
</feature>
<reference evidence="4" key="2">
    <citation type="submission" date="2020-10" db="UniProtKB">
        <authorList>
            <consortium name="WormBaseParasite"/>
        </authorList>
    </citation>
    <scope>IDENTIFICATION</scope>
</reference>
<protein>
    <submittedName>
        <fullName evidence="4">Uncharacterized protein</fullName>
    </submittedName>
</protein>
<accession>A0A7E4VTV1</accession>
<evidence type="ECO:0000313" key="3">
    <source>
        <dbReference type="Proteomes" id="UP000492821"/>
    </source>
</evidence>
<name>A0A7E4VTV1_PANRE</name>
<feature type="region of interest" description="Disordered" evidence="1">
    <location>
        <begin position="75"/>
        <end position="99"/>
    </location>
</feature>
<evidence type="ECO:0000256" key="2">
    <source>
        <dbReference type="SAM" id="SignalP"/>
    </source>
</evidence>
<reference evidence="3" key="1">
    <citation type="journal article" date="2013" name="Genetics">
        <title>The draft genome and transcriptome of Panagrellus redivivus are shaped by the harsh demands of a free-living lifestyle.</title>
        <authorList>
            <person name="Srinivasan J."/>
            <person name="Dillman A.R."/>
            <person name="Macchietto M.G."/>
            <person name="Heikkinen L."/>
            <person name="Lakso M."/>
            <person name="Fracchia K.M."/>
            <person name="Antoshechkin I."/>
            <person name="Mortazavi A."/>
            <person name="Wong G."/>
            <person name="Sternberg P.W."/>
        </authorList>
    </citation>
    <scope>NUCLEOTIDE SEQUENCE [LARGE SCALE GENOMIC DNA]</scope>
    <source>
        <strain evidence="3">MT8872</strain>
    </source>
</reference>
<keyword evidence="3" id="KW-1185">Reference proteome</keyword>
<dbReference type="Proteomes" id="UP000492821">
    <property type="component" value="Unassembled WGS sequence"/>
</dbReference>
<dbReference type="AlphaFoldDB" id="A0A7E4VTV1"/>